<dbReference type="EMBL" id="BMAT01004702">
    <property type="protein sequence ID" value="GFR78557.1"/>
    <property type="molecule type" value="Genomic_DNA"/>
</dbReference>
<keyword evidence="3" id="KW-1185">Reference proteome</keyword>
<proteinExistence type="predicted"/>
<reference evidence="2 3" key="1">
    <citation type="journal article" date="2021" name="Elife">
        <title>Chloroplast acquisition without the gene transfer in kleptoplastic sea slugs, Plakobranchus ocellatus.</title>
        <authorList>
            <person name="Maeda T."/>
            <person name="Takahashi S."/>
            <person name="Yoshida T."/>
            <person name="Shimamura S."/>
            <person name="Takaki Y."/>
            <person name="Nagai Y."/>
            <person name="Toyoda A."/>
            <person name="Suzuki Y."/>
            <person name="Arimoto A."/>
            <person name="Ishii H."/>
            <person name="Satoh N."/>
            <person name="Nishiyama T."/>
            <person name="Hasebe M."/>
            <person name="Maruyama T."/>
            <person name="Minagawa J."/>
            <person name="Obokata J."/>
            <person name="Shigenobu S."/>
        </authorList>
    </citation>
    <scope>NUCLEOTIDE SEQUENCE [LARGE SCALE GENOMIC DNA]</scope>
</reference>
<feature type="region of interest" description="Disordered" evidence="1">
    <location>
        <begin position="1"/>
        <end position="33"/>
    </location>
</feature>
<dbReference type="Proteomes" id="UP000762676">
    <property type="component" value="Unassembled WGS sequence"/>
</dbReference>
<accession>A0AAV4FZB6</accession>
<dbReference type="AlphaFoldDB" id="A0AAV4FZB6"/>
<evidence type="ECO:0000313" key="3">
    <source>
        <dbReference type="Proteomes" id="UP000762676"/>
    </source>
</evidence>
<comment type="caution">
    <text evidence="2">The sequence shown here is derived from an EMBL/GenBank/DDBJ whole genome shotgun (WGS) entry which is preliminary data.</text>
</comment>
<gene>
    <name evidence="2" type="ORF">ElyMa_002265500</name>
</gene>
<name>A0AAV4FZB6_9GAST</name>
<sequence>MSYRIDKTQTRNKPFQVNENKKKVPKGKNKQTMRNEQKATLAWHTHSTEHIGCDIVIISQTTYKVFPAVGIRTRRDLFSWHLPTLQPVYLDWVSGLEFKGGRNTA</sequence>
<protein>
    <recommendedName>
        <fullName evidence="4">Plastocyanin-like domain-containing protein</fullName>
    </recommendedName>
</protein>
<evidence type="ECO:0008006" key="4">
    <source>
        <dbReference type="Google" id="ProtNLM"/>
    </source>
</evidence>
<organism evidence="2 3">
    <name type="scientific">Elysia marginata</name>
    <dbReference type="NCBI Taxonomy" id="1093978"/>
    <lineage>
        <taxon>Eukaryota</taxon>
        <taxon>Metazoa</taxon>
        <taxon>Spiralia</taxon>
        <taxon>Lophotrochozoa</taxon>
        <taxon>Mollusca</taxon>
        <taxon>Gastropoda</taxon>
        <taxon>Heterobranchia</taxon>
        <taxon>Euthyneura</taxon>
        <taxon>Panpulmonata</taxon>
        <taxon>Sacoglossa</taxon>
        <taxon>Placobranchoidea</taxon>
        <taxon>Plakobranchidae</taxon>
        <taxon>Elysia</taxon>
    </lineage>
</organism>
<evidence type="ECO:0000256" key="1">
    <source>
        <dbReference type="SAM" id="MobiDB-lite"/>
    </source>
</evidence>
<evidence type="ECO:0000313" key="2">
    <source>
        <dbReference type="EMBL" id="GFR78557.1"/>
    </source>
</evidence>